<keyword evidence="1" id="KW-0547">Nucleotide-binding</keyword>
<proteinExistence type="predicted"/>
<dbReference type="AlphaFoldDB" id="A0AAV8WK25"/>
<keyword evidence="2" id="KW-0067">ATP-binding</keyword>
<dbReference type="GO" id="GO:0005737">
    <property type="term" value="C:cytoplasm"/>
    <property type="evidence" value="ECO:0007669"/>
    <property type="project" value="TreeGrafter"/>
</dbReference>
<dbReference type="GO" id="GO:0005524">
    <property type="term" value="F:ATP binding"/>
    <property type="evidence" value="ECO:0007669"/>
    <property type="project" value="UniProtKB-KW"/>
</dbReference>
<gene>
    <name evidence="4" type="ORF">NQ314_021049</name>
</gene>
<evidence type="ECO:0000256" key="2">
    <source>
        <dbReference type="ARBA" id="ARBA00022840"/>
    </source>
</evidence>
<evidence type="ECO:0008006" key="6">
    <source>
        <dbReference type="Google" id="ProtNLM"/>
    </source>
</evidence>
<accession>A0AAV8WK25</accession>
<dbReference type="InterPro" id="IPR029787">
    <property type="entry name" value="Nucleotide_cyclase"/>
</dbReference>
<comment type="caution">
    <text evidence="4">The sequence shown here is derived from an EMBL/GenBank/DDBJ whole genome shotgun (WGS) entry which is preliminary data.</text>
</comment>
<reference evidence="4" key="1">
    <citation type="journal article" date="2023" name="Insect Mol. Biol.">
        <title>Genome sequencing provides insights into the evolution of gene families encoding plant cell wall-degrading enzymes in longhorned beetles.</title>
        <authorList>
            <person name="Shin N.R."/>
            <person name="Okamura Y."/>
            <person name="Kirsch R."/>
            <person name="Pauchet Y."/>
        </authorList>
    </citation>
    <scope>NUCLEOTIDE SEQUENCE</scope>
    <source>
        <strain evidence="4">RBIC_L_NR</strain>
    </source>
</reference>
<keyword evidence="3" id="KW-0456">Lyase</keyword>
<dbReference type="PANTHER" id="PTHR16305">
    <property type="entry name" value="TESTICULAR SOLUBLE ADENYLYL CYCLASE"/>
    <property type="match status" value="1"/>
</dbReference>
<name>A0AAV8WK25_9CUCU</name>
<evidence type="ECO:0000313" key="4">
    <source>
        <dbReference type="EMBL" id="KAJ8926570.1"/>
    </source>
</evidence>
<evidence type="ECO:0000313" key="5">
    <source>
        <dbReference type="Proteomes" id="UP001162156"/>
    </source>
</evidence>
<feature type="non-terminal residue" evidence="4">
    <location>
        <position position="422"/>
    </location>
</feature>
<organism evidence="4 5">
    <name type="scientific">Rhamnusium bicolor</name>
    <dbReference type="NCBI Taxonomy" id="1586634"/>
    <lineage>
        <taxon>Eukaryota</taxon>
        <taxon>Metazoa</taxon>
        <taxon>Ecdysozoa</taxon>
        <taxon>Arthropoda</taxon>
        <taxon>Hexapoda</taxon>
        <taxon>Insecta</taxon>
        <taxon>Pterygota</taxon>
        <taxon>Neoptera</taxon>
        <taxon>Endopterygota</taxon>
        <taxon>Coleoptera</taxon>
        <taxon>Polyphaga</taxon>
        <taxon>Cucujiformia</taxon>
        <taxon>Chrysomeloidea</taxon>
        <taxon>Cerambycidae</taxon>
        <taxon>Lepturinae</taxon>
        <taxon>Rhagiini</taxon>
        <taxon>Rhamnusium</taxon>
    </lineage>
</organism>
<dbReference type="EMBL" id="JANEYF010005852">
    <property type="protein sequence ID" value="KAJ8926570.1"/>
    <property type="molecule type" value="Genomic_DNA"/>
</dbReference>
<evidence type="ECO:0000256" key="3">
    <source>
        <dbReference type="ARBA" id="ARBA00023239"/>
    </source>
</evidence>
<sequence>MVQEILSHSGDVLEFSGDAFIALWKVTDHLSMRDAVHEAIDCSLVIQKTYGTYHTDVDVVVRVKLAVASGHLVFSLVGDEENSHYLMTGKPIYDLKDAESRSSAGEIVITARVSHHISANEYLMDVLPDGLHAKDNIDNIEDDPELPSHIVTDQYALRPAVNHAARQKMKFELRRFIIAPVVRGIDAEEPLEYLTEIRQVAILFINCKVLSVVGPVEAIDVANDVYVTVCNVVKNRYGCVNKINNFDKDLMLLVIFGLRKCYCGAFGHTLRREYTVIGLVVNKAARLMIAYPHKVTCDRETFLHSKLEARNFVLQEYKHLKGIVNPGPIYQFKQVQRTHDLGASISSLPLLGRDQEMDLYRILIRRALYYSKKKEESVKFCNMLIIQGDYRQGKTRLLEEMLYNTDPATPINTFTLTQYDQN</sequence>
<dbReference type="Proteomes" id="UP001162156">
    <property type="component" value="Unassembled WGS sequence"/>
</dbReference>
<dbReference type="SUPFAM" id="SSF55073">
    <property type="entry name" value="Nucleotide cyclase"/>
    <property type="match status" value="2"/>
</dbReference>
<dbReference type="Gene3D" id="3.30.70.1230">
    <property type="entry name" value="Nucleotide cyclase"/>
    <property type="match status" value="2"/>
</dbReference>
<dbReference type="PANTHER" id="PTHR16305:SF28">
    <property type="entry name" value="GUANYLATE CYCLASE DOMAIN-CONTAINING PROTEIN"/>
    <property type="match status" value="1"/>
</dbReference>
<keyword evidence="5" id="KW-1185">Reference proteome</keyword>
<dbReference type="GO" id="GO:0004016">
    <property type="term" value="F:adenylate cyclase activity"/>
    <property type="evidence" value="ECO:0007669"/>
    <property type="project" value="TreeGrafter"/>
</dbReference>
<protein>
    <recommendedName>
        <fullName evidence="6">Adenylate cyclase type 10</fullName>
    </recommendedName>
</protein>
<evidence type="ECO:0000256" key="1">
    <source>
        <dbReference type="ARBA" id="ARBA00022741"/>
    </source>
</evidence>